<comment type="subunit">
    <text evidence="2">Homotrimer.</text>
</comment>
<organism evidence="13 14">
    <name type="scientific">Thioalkalivibrio denitrificans</name>
    <dbReference type="NCBI Taxonomy" id="108003"/>
    <lineage>
        <taxon>Bacteria</taxon>
        <taxon>Pseudomonadati</taxon>
        <taxon>Pseudomonadota</taxon>
        <taxon>Gammaproteobacteria</taxon>
        <taxon>Chromatiales</taxon>
        <taxon>Ectothiorhodospiraceae</taxon>
        <taxon>Thioalkalivibrio</taxon>
    </lineage>
</organism>
<accession>A0A1V3NS22</accession>
<evidence type="ECO:0000256" key="5">
    <source>
        <dbReference type="ARBA" id="ARBA00022692"/>
    </source>
</evidence>
<dbReference type="STRING" id="108003.B1C78_02730"/>
<dbReference type="GO" id="GO:0046930">
    <property type="term" value="C:pore complex"/>
    <property type="evidence" value="ECO:0007669"/>
    <property type="project" value="UniProtKB-KW"/>
</dbReference>
<evidence type="ECO:0000256" key="3">
    <source>
        <dbReference type="ARBA" id="ARBA00022448"/>
    </source>
</evidence>
<dbReference type="GO" id="GO:0015288">
    <property type="term" value="F:porin activity"/>
    <property type="evidence" value="ECO:0007669"/>
    <property type="project" value="UniProtKB-KW"/>
</dbReference>
<dbReference type="OrthoDB" id="625456at2"/>
<dbReference type="PANTHER" id="PTHR34501">
    <property type="entry name" value="PROTEIN YDDL-RELATED"/>
    <property type="match status" value="1"/>
</dbReference>
<dbReference type="EMBL" id="MVBK01000015">
    <property type="protein sequence ID" value="OOG27841.1"/>
    <property type="molecule type" value="Genomic_DNA"/>
</dbReference>
<feature type="signal peptide" evidence="11">
    <location>
        <begin position="1"/>
        <end position="22"/>
    </location>
</feature>
<keyword evidence="9" id="KW-0472">Membrane</keyword>
<evidence type="ECO:0000313" key="13">
    <source>
        <dbReference type="EMBL" id="OOG27841.1"/>
    </source>
</evidence>
<keyword evidence="7" id="KW-0406">Ion transport</keyword>
<dbReference type="InterPro" id="IPR023614">
    <property type="entry name" value="Porin_dom_sf"/>
</dbReference>
<protein>
    <submittedName>
        <fullName evidence="13">Porin</fullName>
    </submittedName>
</protein>
<evidence type="ECO:0000256" key="9">
    <source>
        <dbReference type="ARBA" id="ARBA00023136"/>
    </source>
</evidence>
<dbReference type="Gene3D" id="2.40.160.10">
    <property type="entry name" value="Porin"/>
    <property type="match status" value="1"/>
</dbReference>
<name>A0A1V3NS22_9GAMM</name>
<dbReference type="Proteomes" id="UP000189462">
    <property type="component" value="Unassembled WGS sequence"/>
</dbReference>
<dbReference type="PANTHER" id="PTHR34501:SF9">
    <property type="entry name" value="MAJOR OUTER MEMBRANE PROTEIN P.IA"/>
    <property type="match status" value="1"/>
</dbReference>
<feature type="domain" description="Porin" evidence="12">
    <location>
        <begin position="9"/>
        <end position="292"/>
    </location>
</feature>
<dbReference type="SUPFAM" id="SSF56935">
    <property type="entry name" value="Porins"/>
    <property type="match status" value="1"/>
</dbReference>
<keyword evidence="3" id="KW-0813">Transport</keyword>
<gene>
    <name evidence="13" type="ORF">B1C78_02730</name>
</gene>
<proteinExistence type="predicted"/>
<dbReference type="GO" id="GO:0006811">
    <property type="term" value="P:monoatomic ion transport"/>
    <property type="evidence" value="ECO:0007669"/>
    <property type="project" value="UniProtKB-KW"/>
</dbReference>
<reference evidence="13 14" key="1">
    <citation type="submission" date="2017-02" db="EMBL/GenBank/DDBJ databases">
        <title>Genomic diversity within the haloalkaliphilic genus Thioalkalivibrio.</title>
        <authorList>
            <person name="Ahn A.-C."/>
            <person name="Meier-Kolthoff J."/>
            <person name="Overmars L."/>
            <person name="Richter M."/>
            <person name="Woyke T."/>
            <person name="Sorokin D.Y."/>
            <person name="Muyzer G."/>
        </authorList>
    </citation>
    <scope>NUCLEOTIDE SEQUENCE [LARGE SCALE GENOMIC DNA]</scope>
    <source>
        <strain evidence="13 14">ALJD</strain>
    </source>
</reference>
<comment type="caution">
    <text evidence="13">The sequence shown here is derived from an EMBL/GenBank/DDBJ whole genome shotgun (WGS) entry which is preliminary data.</text>
</comment>
<dbReference type="AlphaFoldDB" id="A0A1V3NS22"/>
<evidence type="ECO:0000259" key="12">
    <source>
        <dbReference type="Pfam" id="PF13609"/>
    </source>
</evidence>
<keyword evidence="8" id="KW-0626">Porin</keyword>
<evidence type="ECO:0000256" key="1">
    <source>
        <dbReference type="ARBA" id="ARBA00004571"/>
    </source>
</evidence>
<comment type="subcellular location">
    <subcellularLocation>
        <location evidence="1">Cell outer membrane</location>
        <topology evidence="1">Multi-pass membrane protein</topology>
    </subcellularLocation>
</comment>
<evidence type="ECO:0000256" key="4">
    <source>
        <dbReference type="ARBA" id="ARBA00022452"/>
    </source>
</evidence>
<dbReference type="InterPro" id="IPR033900">
    <property type="entry name" value="Gram_neg_porin_domain"/>
</dbReference>
<keyword evidence="6 11" id="KW-0732">Signal</keyword>
<dbReference type="GO" id="GO:0009279">
    <property type="term" value="C:cell outer membrane"/>
    <property type="evidence" value="ECO:0007669"/>
    <property type="project" value="UniProtKB-SubCell"/>
</dbReference>
<keyword evidence="10" id="KW-0998">Cell outer membrane</keyword>
<sequence>MSQHKQLIAAAAVLALAAPAYADDLNFSFYGSARIHAEAVQPDDTSELDSYTALRDAYSRIGFNADYALTPNVELFGQLELPLDLPNKAVQDPWDQDQDIRIGQIGLRGDFGTFAYGQMWLPYYNAIAFPVDMFSSYYSGFATHTVFRRGDTIAFYSPGFNGLSFSAAWSEDHGDDDDRLQLTASYGFNDTTISMGIDDLGGDNDTRIYGASLMHTMGNLYIGAKYEVFDTKADFDGNEAMNLYVGYTLGKNTFKAMVAKVEGFGENIFHAGWDHQFNDQLKFFVEYYYEEETAAITEKYGGLAETDFGGDGGQVFLGGLRYDF</sequence>
<evidence type="ECO:0000256" key="7">
    <source>
        <dbReference type="ARBA" id="ARBA00023065"/>
    </source>
</evidence>
<dbReference type="InterPro" id="IPR050298">
    <property type="entry name" value="Gram-neg_bact_OMP"/>
</dbReference>
<evidence type="ECO:0000256" key="11">
    <source>
        <dbReference type="SAM" id="SignalP"/>
    </source>
</evidence>
<evidence type="ECO:0000256" key="2">
    <source>
        <dbReference type="ARBA" id="ARBA00011233"/>
    </source>
</evidence>
<evidence type="ECO:0000256" key="10">
    <source>
        <dbReference type="ARBA" id="ARBA00023237"/>
    </source>
</evidence>
<evidence type="ECO:0000313" key="14">
    <source>
        <dbReference type="Proteomes" id="UP000189462"/>
    </source>
</evidence>
<keyword evidence="5" id="KW-0812">Transmembrane</keyword>
<dbReference type="RefSeq" id="WP_077277610.1">
    <property type="nucleotide sequence ID" value="NZ_MVBK01000015.1"/>
</dbReference>
<evidence type="ECO:0000256" key="6">
    <source>
        <dbReference type="ARBA" id="ARBA00022729"/>
    </source>
</evidence>
<dbReference type="Pfam" id="PF13609">
    <property type="entry name" value="Porin_4"/>
    <property type="match status" value="1"/>
</dbReference>
<evidence type="ECO:0000256" key="8">
    <source>
        <dbReference type="ARBA" id="ARBA00023114"/>
    </source>
</evidence>
<keyword evidence="4" id="KW-1134">Transmembrane beta strand</keyword>
<feature type="chain" id="PRO_5012075928" evidence="11">
    <location>
        <begin position="23"/>
        <end position="324"/>
    </location>
</feature>
<keyword evidence="14" id="KW-1185">Reference proteome</keyword>